<reference evidence="3" key="1">
    <citation type="submission" date="2025-08" db="UniProtKB">
        <authorList>
            <consortium name="Ensembl"/>
        </authorList>
    </citation>
    <scope>IDENTIFICATION</scope>
</reference>
<dbReference type="Pfam" id="PF00170">
    <property type="entry name" value="bZIP_1"/>
    <property type="match status" value="1"/>
</dbReference>
<evidence type="ECO:0000313" key="3">
    <source>
        <dbReference type="Ensembl" id="ENSCVAP00000006854.1"/>
    </source>
</evidence>
<dbReference type="GO" id="GO:0000981">
    <property type="term" value="F:DNA-binding transcription factor activity, RNA polymerase II-specific"/>
    <property type="evidence" value="ECO:0007669"/>
    <property type="project" value="TreeGrafter"/>
</dbReference>
<name>A0A3Q2CN65_CYPVA</name>
<dbReference type="InterPro" id="IPR004827">
    <property type="entry name" value="bZIP"/>
</dbReference>
<dbReference type="SMART" id="SM00338">
    <property type="entry name" value="BRLZ"/>
    <property type="match status" value="1"/>
</dbReference>
<feature type="region of interest" description="Disordered" evidence="1">
    <location>
        <begin position="1"/>
        <end position="49"/>
    </location>
</feature>
<dbReference type="SUPFAM" id="SSF57959">
    <property type="entry name" value="Leucine zipper domain"/>
    <property type="match status" value="1"/>
</dbReference>
<dbReference type="PROSITE" id="PS00036">
    <property type="entry name" value="BZIP_BASIC"/>
    <property type="match status" value="1"/>
</dbReference>
<reference evidence="3" key="2">
    <citation type="submission" date="2025-09" db="UniProtKB">
        <authorList>
            <consortium name="Ensembl"/>
        </authorList>
    </citation>
    <scope>IDENTIFICATION</scope>
</reference>
<feature type="domain" description="BZIP" evidence="2">
    <location>
        <begin position="23"/>
        <end position="86"/>
    </location>
</feature>
<accession>A0A3Q2CN65</accession>
<dbReference type="PANTHER" id="PTHR23351:SF51">
    <property type="entry name" value="BASIC LEUCINE ZIPPER TRANSCRIPTIONAL FACTOR ATF-LIKE"/>
    <property type="match status" value="1"/>
</dbReference>
<dbReference type="InterPro" id="IPR000837">
    <property type="entry name" value="AP-1"/>
</dbReference>
<dbReference type="GeneTree" id="ENSGT01030000234924"/>
<dbReference type="OMA" id="ALEPKWW"/>
<dbReference type="GO" id="GO:0000978">
    <property type="term" value="F:RNA polymerase II cis-regulatory region sequence-specific DNA binding"/>
    <property type="evidence" value="ECO:0007669"/>
    <property type="project" value="TreeGrafter"/>
</dbReference>
<keyword evidence="4" id="KW-1185">Reference proteome</keyword>
<feature type="compositionally biased region" description="Basic residues" evidence="1">
    <location>
        <begin position="22"/>
        <end position="31"/>
    </location>
</feature>
<sequence>EPPAEQLSLHSISRSPREGNKPRPRVTKRREKNRDAARKSRYKQTKRADELHEELQHLEQSNSALRKEIATLKKDLCFYETSLEHHKPHCRLKDPSLFDLHCSTPSLPS</sequence>
<dbReference type="InterPro" id="IPR046347">
    <property type="entry name" value="bZIP_sf"/>
</dbReference>
<dbReference type="AlphaFoldDB" id="A0A3Q2CN65"/>
<dbReference type="Ensembl" id="ENSCVAT00000004278.1">
    <property type="protein sequence ID" value="ENSCVAP00000006854.1"/>
    <property type="gene ID" value="ENSCVAG00000008458.1"/>
</dbReference>
<evidence type="ECO:0000259" key="2">
    <source>
        <dbReference type="PROSITE" id="PS50217"/>
    </source>
</evidence>
<dbReference type="GO" id="GO:0005634">
    <property type="term" value="C:nucleus"/>
    <property type="evidence" value="ECO:0007669"/>
    <property type="project" value="TreeGrafter"/>
</dbReference>
<organism evidence="3 4">
    <name type="scientific">Cyprinodon variegatus</name>
    <name type="common">Sheepshead minnow</name>
    <dbReference type="NCBI Taxonomy" id="28743"/>
    <lineage>
        <taxon>Eukaryota</taxon>
        <taxon>Metazoa</taxon>
        <taxon>Chordata</taxon>
        <taxon>Craniata</taxon>
        <taxon>Vertebrata</taxon>
        <taxon>Euteleostomi</taxon>
        <taxon>Actinopterygii</taxon>
        <taxon>Neopterygii</taxon>
        <taxon>Teleostei</taxon>
        <taxon>Neoteleostei</taxon>
        <taxon>Acanthomorphata</taxon>
        <taxon>Ovalentaria</taxon>
        <taxon>Atherinomorphae</taxon>
        <taxon>Cyprinodontiformes</taxon>
        <taxon>Cyprinodontidae</taxon>
        <taxon>Cyprinodon</taxon>
    </lineage>
</organism>
<protein>
    <submittedName>
        <fullName evidence="3">Basic leucine zipper ATF-like transcription factor 2</fullName>
    </submittedName>
</protein>
<dbReference type="Gene3D" id="1.20.5.170">
    <property type="match status" value="1"/>
</dbReference>
<proteinExistence type="predicted"/>
<dbReference type="Proteomes" id="UP000265020">
    <property type="component" value="Unassembled WGS sequence"/>
</dbReference>
<dbReference type="PANTHER" id="PTHR23351">
    <property type="entry name" value="FOS TRANSCRIPTION FACTOR-RELATED"/>
    <property type="match status" value="1"/>
</dbReference>
<dbReference type="PROSITE" id="PS50217">
    <property type="entry name" value="BZIP"/>
    <property type="match status" value="1"/>
</dbReference>
<evidence type="ECO:0000313" key="4">
    <source>
        <dbReference type="Proteomes" id="UP000265020"/>
    </source>
</evidence>
<dbReference type="STRING" id="28743.ENSCVAP00000006854"/>
<evidence type="ECO:0000256" key="1">
    <source>
        <dbReference type="SAM" id="MobiDB-lite"/>
    </source>
</evidence>